<evidence type="ECO:0000256" key="2">
    <source>
        <dbReference type="PROSITE-ProRule" id="PRU00703"/>
    </source>
</evidence>
<dbReference type="SUPFAM" id="SSF54631">
    <property type="entry name" value="CBS-domain pair"/>
    <property type="match status" value="1"/>
</dbReference>
<evidence type="ECO:0000259" key="3">
    <source>
        <dbReference type="PROSITE" id="PS51371"/>
    </source>
</evidence>
<comment type="caution">
    <text evidence="4">The sequence shown here is derived from an EMBL/GenBank/DDBJ whole genome shotgun (WGS) entry which is preliminary data.</text>
</comment>
<sequence>MAPRQFARLLQRAAPAALRVLADGGIAKPYTPFFCRSVSTSSPAHWAVATDLADNSKASKQGWGQTKIGQVLQAKHDAGAWLWCSKDDLVIDAIRKMTKGNVGSLLVFDPSKIQIDQPIKEASGDAVVGIVTERDYLTKVVVVGKSSSELPVSAIMTPQSKLMTVTPQQSVVDVMTLMIDNTFRHVPVVDKGNYLGMISIRDVVGVMVEEHREEVGRLHEYIQGSY</sequence>
<accession>A0AAV1I2G6</accession>
<dbReference type="InterPro" id="IPR046342">
    <property type="entry name" value="CBS_dom_sf"/>
</dbReference>
<organism evidence="4 5">
    <name type="scientific">Coccomyxa viridis</name>
    <dbReference type="NCBI Taxonomy" id="1274662"/>
    <lineage>
        <taxon>Eukaryota</taxon>
        <taxon>Viridiplantae</taxon>
        <taxon>Chlorophyta</taxon>
        <taxon>core chlorophytes</taxon>
        <taxon>Trebouxiophyceae</taxon>
        <taxon>Trebouxiophyceae incertae sedis</taxon>
        <taxon>Coccomyxaceae</taxon>
        <taxon>Coccomyxa</taxon>
    </lineage>
</organism>
<keyword evidence="1 2" id="KW-0129">CBS domain</keyword>
<dbReference type="AlphaFoldDB" id="A0AAV1I2G6"/>
<dbReference type="EMBL" id="CAUYUE010000005">
    <property type="protein sequence ID" value="CAK0771436.1"/>
    <property type="molecule type" value="Genomic_DNA"/>
</dbReference>
<dbReference type="InterPro" id="IPR051257">
    <property type="entry name" value="Diverse_CBS-Domain"/>
</dbReference>
<keyword evidence="5" id="KW-1185">Reference proteome</keyword>
<reference evidence="4 5" key="1">
    <citation type="submission" date="2023-10" db="EMBL/GenBank/DDBJ databases">
        <authorList>
            <person name="Maclean D."/>
            <person name="Macfadyen A."/>
        </authorList>
    </citation>
    <scope>NUCLEOTIDE SEQUENCE [LARGE SCALE GENOMIC DNA]</scope>
</reference>
<evidence type="ECO:0000313" key="5">
    <source>
        <dbReference type="Proteomes" id="UP001314263"/>
    </source>
</evidence>
<feature type="domain" description="CBS" evidence="3">
    <location>
        <begin position="156"/>
        <end position="214"/>
    </location>
</feature>
<protein>
    <recommendedName>
        <fullName evidence="3">CBS domain-containing protein</fullName>
    </recommendedName>
</protein>
<dbReference type="InterPro" id="IPR000644">
    <property type="entry name" value="CBS_dom"/>
</dbReference>
<evidence type="ECO:0000313" key="4">
    <source>
        <dbReference type="EMBL" id="CAK0771436.1"/>
    </source>
</evidence>
<dbReference type="PANTHER" id="PTHR43080:SF2">
    <property type="entry name" value="CBS DOMAIN-CONTAINING PROTEIN"/>
    <property type="match status" value="1"/>
</dbReference>
<dbReference type="CDD" id="cd04623">
    <property type="entry name" value="CBS_pair_bac_euk"/>
    <property type="match status" value="1"/>
</dbReference>
<evidence type="ECO:0000256" key="1">
    <source>
        <dbReference type="ARBA" id="ARBA00023122"/>
    </source>
</evidence>
<name>A0AAV1I2G6_9CHLO</name>
<dbReference type="Proteomes" id="UP001314263">
    <property type="component" value="Unassembled WGS sequence"/>
</dbReference>
<dbReference type="InterPro" id="IPR044725">
    <property type="entry name" value="CBSX3_CBS_dom"/>
</dbReference>
<dbReference type="PANTHER" id="PTHR43080">
    <property type="entry name" value="CBS DOMAIN-CONTAINING PROTEIN CBSX3, MITOCHONDRIAL"/>
    <property type="match status" value="1"/>
</dbReference>
<dbReference type="PROSITE" id="PS51371">
    <property type="entry name" value="CBS"/>
    <property type="match status" value="1"/>
</dbReference>
<dbReference type="Gene3D" id="3.10.580.10">
    <property type="entry name" value="CBS-domain"/>
    <property type="match status" value="1"/>
</dbReference>
<dbReference type="SMART" id="SM00116">
    <property type="entry name" value="CBS"/>
    <property type="match status" value="2"/>
</dbReference>
<proteinExistence type="predicted"/>
<gene>
    <name evidence="4" type="ORF">CVIRNUC_003860</name>
</gene>
<dbReference type="Pfam" id="PF00571">
    <property type="entry name" value="CBS"/>
    <property type="match status" value="1"/>
</dbReference>